<dbReference type="SUPFAM" id="SSF82649">
    <property type="entry name" value="SufE/NifU"/>
    <property type="match status" value="1"/>
</dbReference>
<proteinExistence type="predicted"/>
<evidence type="ECO:0000313" key="6">
    <source>
        <dbReference type="Proteomes" id="UP000064912"/>
    </source>
</evidence>
<dbReference type="Proteomes" id="UP000064912">
    <property type="component" value="Chromosome"/>
</dbReference>
<organism evidence="5 6">
    <name type="scientific">Rhodovulum sulfidophilum</name>
    <name type="common">Rhodobacter sulfidophilus</name>
    <dbReference type="NCBI Taxonomy" id="35806"/>
    <lineage>
        <taxon>Bacteria</taxon>
        <taxon>Pseudomonadati</taxon>
        <taxon>Pseudomonadota</taxon>
        <taxon>Alphaproteobacteria</taxon>
        <taxon>Rhodobacterales</taxon>
        <taxon>Paracoccaceae</taxon>
        <taxon>Rhodovulum</taxon>
    </lineage>
</organism>
<dbReference type="eggNOG" id="COG0822">
    <property type="taxonomic scope" value="Bacteria"/>
</dbReference>
<dbReference type="InterPro" id="IPR001075">
    <property type="entry name" value="NIF_FeS_clus_asmbl_NifU_C"/>
</dbReference>
<evidence type="ECO:0000259" key="4">
    <source>
        <dbReference type="Pfam" id="PF01592"/>
    </source>
</evidence>
<name>A0A0D6B090_RHOSU</name>
<dbReference type="GO" id="GO:0016226">
    <property type="term" value="P:iron-sulfur cluster assembly"/>
    <property type="evidence" value="ECO:0007669"/>
    <property type="project" value="InterPro"/>
</dbReference>
<dbReference type="PANTHER" id="PTHR10093">
    <property type="entry name" value="IRON-SULFUR CLUSTER ASSEMBLY ENZYME NIFU HOMOLOG"/>
    <property type="match status" value="1"/>
</dbReference>
<dbReference type="KEGG" id="rsu:NHU_01424"/>
<protein>
    <recommendedName>
        <fullName evidence="1">Nitrogen fixation protein NifU</fullName>
    </recommendedName>
</protein>
<keyword evidence="2" id="KW-0535">Nitrogen fixation</keyword>
<dbReference type="SUPFAM" id="SSF117916">
    <property type="entry name" value="Fe-S cluster assembly (FSCA) domain-like"/>
    <property type="match status" value="1"/>
</dbReference>
<gene>
    <name evidence="5" type="ORF">NHU_01424</name>
</gene>
<dbReference type="EMBL" id="AP014800">
    <property type="protein sequence ID" value="BAQ68583.1"/>
    <property type="molecule type" value="Genomic_DNA"/>
</dbReference>
<feature type="domain" description="NIF system FeS cluster assembly NifU C-terminal" evidence="3">
    <location>
        <begin position="164"/>
        <end position="225"/>
    </location>
</feature>
<dbReference type="PATRIC" id="fig|35806.4.peg.1470"/>
<evidence type="ECO:0000313" key="5">
    <source>
        <dbReference type="EMBL" id="BAQ68583.1"/>
    </source>
</evidence>
<dbReference type="Pfam" id="PF01592">
    <property type="entry name" value="NifU_N"/>
    <property type="match status" value="1"/>
</dbReference>
<evidence type="ECO:0000256" key="1">
    <source>
        <dbReference type="ARBA" id="ARBA00015278"/>
    </source>
</evidence>
<dbReference type="Pfam" id="PF01106">
    <property type="entry name" value="NifU"/>
    <property type="match status" value="1"/>
</dbReference>
<dbReference type="GO" id="GO:0005506">
    <property type="term" value="F:iron ion binding"/>
    <property type="evidence" value="ECO:0007669"/>
    <property type="project" value="InterPro"/>
</dbReference>
<evidence type="ECO:0000256" key="2">
    <source>
        <dbReference type="ARBA" id="ARBA00023231"/>
    </source>
</evidence>
<dbReference type="InterPro" id="IPR002871">
    <property type="entry name" value="NIF_FeS_clus_asmbl_NifU_N"/>
</dbReference>
<dbReference type="InterPro" id="IPR034904">
    <property type="entry name" value="FSCA_dom_sf"/>
</dbReference>
<accession>A0A0D6B090</accession>
<dbReference type="AlphaFoldDB" id="A0A0D6B090"/>
<dbReference type="GO" id="GO:0051536">
    <property type="term" value="F:iron-sulfur cluster binding"/>
    <property type="evidence" value="ECO:0007669"/>
    <property type="project" value="InterPro"/>
</dbReference>
<dbReference type="CDD" id="cd06664">
    <property type="entry name" value="IscU_like"/>
    <property type="match status" value="1"/>
</dbReference>
<sequence>MLDYSEILTDHFLNPRNRGTLGSANALGEAGSVRSGNAFRLTLKIEAGQIAAAMFQSTGGGPEIAAGSALTELVIGRSLAEARRLDANAIEAALGGLPAEDRSAAEVAAEGLAAALKDYAQPPAFRAAQGLRVAQPLGVAPIRPALPSKTGAPRLSAEEERARVEAVLEEMRPRFRADGGDVAFHDILGPRVRVHLKGSCSGCQLAGLTLGGLQKRLAEELGRPVFVVPAPSR</sequence>
<feature type="domain" description="NIF system FeS cluster assembly NifU N-terminal" evidence="4">
    <location>
        <begin position="4"/>
        <end position="121"/>
    </location>
</feature>
<reference evidence="5 6" key="1">
    <citation type="submission" date="2015-02" db="EMBL/GenBank/DDBJ databases">
        <title>Genome sequene of Rhodovulum sulfidophilum DSM 2351.</title>
        <authorList>
            <person name="Nagao N."/>
        </authorList>
    </citation>
    <scope>NUCLEOTIDE SEQUENCE [LARGE SCALE GENOMIC DNA]</scope>
    <source>
        <strain evidence="5 6">DSM 2351</strain>
    </source>
</reference>
<evidence type="ECO:0000259" key="3">
    <source>
        <dbReference type="Pfam" id="PF01106"/>
    </source>
</evidence>
<dbReference type="eggNOG" id="COG0694">
    <property type="taxonomic scope" value="Bacteria"/>
</dbReference>
<dbReference type="Gene3D" id="3.90.1010.10">
    <property type="match status" value="1"/>
</dbReference>
<dbReference type="Gene3D" id="3.30.300.130">
    <property type="entry name" value="Fe-S cluster assembly (FSCA)"/>
    <property type="match status" value="1"/>
</dbReference>